<dbReference type="EMBL" id="JAERSG010000005">
    <property type="protein sequence ID" value="MBL0749251.1"/>
    <property type="molecule type" value="Genomic_DNA"/>
</dbReference>
<comment type="similarity">
    <text evidence="6">Belongs to the Vsr family.</text>
</comment>
<dbReference type="GO" id="GO:0004519">
    <property type="term" value="F:endonuclease activity"/>
    <property type="evidence" value="ECO:0007669"/>
    <property type="project" value="UniProtKB-KW"/>
</dbReference>
<evidence type="ECO:0000313" key="8">
    <source>
        <dbReference type="EMBL" id="MBL0749251.1"/>
    </source>
</evidence>
<evidence type="ECO:0000256" key="1">
    <source>
        <dbReference type="ARBA" id="ARBA00022722"/>
    </source>
</evidence>
<dbReference type="InterPro" id="IPR004603">
    <property type="entry name" value="DNA_mismatch_endonuc_vsr"/>
</dbReference>
<sequence length="196" mass="22574">MAHLRHRKLVRECCTGSVSKNEPARIRPDEELSRRMSRRARKDTAPELALRHELHRRGLRYRVQVKVPGNNRRTIDVAFTRAKVAVFVDGCFWHGCPNHHVQPLANSEWWQWKVESNRARDRDTDRLLRDAGWSVVRAWEHQDPSVVAGQVETLVHSKIAAPTEPTDKRTATQRITSRKVTEHKQLSSGDSLPSGE</sequence>
<evidence type="ECO:0000256" key="4">
    <source>
        <dbReference type="ARBA" id="ARBA00022801"/>
    </source>
</evidence>
<keyword evidence="2 8" id="KW-0255">Endonuclease</keyword>
<evidence type="ECO:0000256" key="3">
    <source>
        <dbReference type="ARBA" id="ARBA00022763"/>
    </source>
</evidence>
<protein>
    <submittedName>
        <fullName evidence="8">Very short patch repair endonuclease</fullName>
    </submittedName>
</protein>
<dbReference type="Proteomes" id="UP000636918">
    <property type="component" value="Unassembled WGS sequence"/>
</dbReference>
<dbReference type="Gene3D" id="3.40.960.10">
    <property type="entry name" value="VSR Endonuclease"/>
    <property type="match status" value="1"/>
</dbReference>
<comment type="caution">
    <text evidence="8">The sequence shown here is derived from an EMBL/GenBank/DDBJ whole genome shotgun (WGS) entry which is preliminary data.</text>
</comment>
<evidence type="ECO:0000313" key="9">
    <source>
        <dbReference type="Proteomes" id="UP000636918"/>
    </source>
</evidence>
<dbReference type="CDD" id="cd00221">
    <property type="entry name" value="Vsr"/>
    <property type="match status" value="1"/>
</dbReference>
<dbReference type="SUPFAM" id="SSF52980">
    <property type="entry name" value="Restriction endonuclease-like"/>
    <property type="match status" value="1"/>
</dbReference>
<organism evidence="8 9">
    <name type="scientific">Nocardioides baculatus</name>
    <dbReference type="NCBI Taxonomy" id="2801337"/>
    <lineage>
        <taxon>Bacteria</taxon>
        <taxon>Bacillati</taxon>
        <taxon>Actinomycetota</taxon>
        <taxon>Actinomycetes</taxon>
        <taxon>Propionibacteriales</taxon>
        <taxon>Nocardioidaceae</taxon>
        <taxon>Nocardioides</taxon>
    </lineage>
</organism>
<keyword evidence="5" id="KW-0234">DNA repair</keyword>
<keyword evidence="3" id="KW-0227">DNA damage</keyword>
<gene>
    <name evidence="8" type="ORF">JI751_16645</name>
</gene>
<keyword evidence="1" id="KW-0540">Nuclease</keyword>
<proteinExistence type="inferred from homology"/>
<accession>A0ABS1LC30</accession>
<evidence type="ECO:0000256" key="2">
    <source>
        <dbReference type="ARBA" id="ARBA00022759"/>
    </source>
</evidence>
<feature type="region of interest" description="Disordered" evidence="7">
    <location>
        <begin position="161"/>
        <end position="196"/>
    </location>
</feature>
<feature type="compositionally biased region" description="Polar residues" evidence="7">
    <location>
        <begin position="186"/>
        <end position="196"/>
    </location>
</feature>
<keyword evidence="4" id="KW-0378">Hydrolase</keyword>
<reference evidence="8 9" key="1">
    <citation type="submission" date="2021-01" db="EMBL/GenBank/DDBJ databases">
        <title>Genome seq and assembly of Nocardiodes sp. G10.</title>
        <authorList>
            <person name="Chhetri G."/>
        </authorList>
    </citation>
    <scope>NUCLEOTIDE SEQUENCE [LARGE SCALE GENOMIC DNA]</scope>
    <source>
        <strain evidence="8 9">G10</strain>
    </source>
</reference>
<dbReference type="InterPro" id="IPR011335">
    <property type="entry name" value="Restrct_endonuc-II-like"/>
</dbReference>
<keyword evidence="9" id="KW-1185">Reference proteome</keyword>
<dbReference type="Pfam" id="PF03852">
    <property type="entry name" value="Vsr"/>
    <property type="match status" value="1"/>
</dbReference>
<evidence type="ECO:0000256" key="5">
    <source>
        <dbReference type="ARBA" id="ARBA00023204"/>
    </source>
</evidence>
<evidence type="ECO:0000256" key="7">
    <source>
        <dbReference type="SAM" id="MobiDB-lite"/>
    </source>
</evidence>
<evidence type="ECO:0000256" key="6">
    <source>
        <dbReference type="ARBA" id="ARBA00029466"/>
    </source>
</evidence>
<name>A0ABS1LC30_9ACTN</name>
<dbReference type="NCBIfam" id="TIGR00632">
    <property type="entry name" value="vsr"/>
    <property type="match status" value="1"/>
</dbReference>